<dbReference type="Proteomes" id="UP000318212">
    <property type="component" value="Unassembled WGS sequence"/>
</dbReference>
<comment type="pathway">
    <text evidence="1">Protein modification; protein glycosylation.</text>
</comment>
<keyword evidence="9" id="KW-1185">Reference proteome</keyword>
<protein>
    <recommendedName>
        <fullName evidence="7">O-GlcNAc transferase C-terminal domain-containing protein</fullName>
    </recommendedName>
</protein>
<evidence type="ECO:0000256" key="1">
    <source>
        <dbReference type="ARBA" id="ARBA00004922"/>
    </source>
</evidence>
<feature type="region of interest" description="Disordered" evidence="6">
    <location>
        <begin position="1"/>
        <end position="56"/>
    </location>
</feature>
<evidence type="ECO:0000313" key="9">
    <source>
        <dbReference type="Proteomes" id="UP000318212"/>
    </source>
</evidence>
<evidence type="ECO:0000256" key="6">
    <source>
        <dbReference type="SAM" id="MobiDB-lite"/>
    </source>
</evidence>
<comment type="caution">
    <text evidence="8">The sequence shown here is derived from an EMBL/GenBank/DDBJ whole genome shotgun (WGS) entry which is preliminary data.</text>
</comment>
<dbReference type="InterPro" id="IPR011990">
    <property type="entry name" value="TPR-like_helical_dom_sf"/>
</dbReference>
<dbReference type="EMBL" id="VICE01000060">
    <property type="protein sequence ID" value="TQD46669.1"/>
    <property type="molecule type" value="Genomic_DNA"/>
</dbReference>
<proteinExistence type="predicted"/>
<dbReference type="InterPro" id="IPR029489">
    <property type="entry name" value="OGT/SEC/SPY_C"/>
</dbReference>
<evidence type="ECO:0000256" key="5">
    <source>
        <dbReference type="ARBA" id="ARBA00022803"/>
    </source>
</evidence>
<dbReference type="SUPFAM" id="SSF48452">
    <property type="entry name" value="TPR-like"/>
    <property type="match status" value="1"/>
</dbReference>
<feature type="domain" description="O-GlcNAc transferase C-terminal" evidence="7">
    <location>
        <begin position="452"/>
        <end position="612"/>
    </location>
</feature>
<gene>
    <name evidence="8" type="ORF">FKV25_06405</name>
</gene>
<name>A0A508A9J2_9GAMM</name>
<dbReference type="PANTHER" id="PTHR44835:SF1">
    <property type="entry name" value="PROTEIN O-GLCNAC TRANSFERASE"/>
    <property type="match status" value="1"/>
</dbReference>
<accession>A0A508A9J2</accession>
<dbReference type="PANTHER" id="PTHR44835">
    <property type="entry name" value="UDP-N-ACETYLGLUCOSAMINE--PEPTIDE N-ACETYLGLUCOSAMINYLTRANSFERASE SPINDLY-RELATED"/>
    <property type="match status" value="1"/>
</dbReference>
<feature type="domain" description="O-GlcNAc transferase C-terminal" evidence="7">
    <location>
        <begin position="291"/>
        <end position="416"/>
    </location>
</feature>
<evidence type="ECO:0000256" key="4">
    <source>
        <dbReference type="ARBA" id="ARBA00022737"/>
    </source>
</evidence>
<dbReference type="InterPro" id="IPR051939">
    <property type="entry name" value="Glycosyltr_41/O-GlcNAc_trsf"/>
</dbReference>
<dbReference type="Gene3D" id="3.40.50.11380">
    <property type="match status" value="1"/>
</dbReference>
<dbReference type="GO" id="GO:0016757">
    <property type="term" value="F:glycosyltransferase activity"/>
    <property type="evidence" value="ECO:0007669"/>
    <property type="project" value="UniProtKB-KW"/>
</dbReference>
<organism evidence="8 9">
    <name type="scientific">Marilutibacter aestuarii</name>
    <dbReference type="NCBI Taxonomy" id="1706195"/>
    <lineage>
        <taxon>Bacteria</taxon>
        <taxon>Pseudomonadati</taxon>
        <taxon>Pseudomonadota</taxon>
        <taxon>Gammaproteobacteria</taxon>
        <taxon>Lysobacterales</taxon>
        <taxon>Lysobacteraceae</taxon>
        <taxon>Marilutibacter</taxon>
    </lineage>
</organism>
<dbReference type="AlphaFoldDB" id="A0A508A9J2"/>
<evidence type="ECO:0000259" key="7">
    <source>
        <dbReference type="Pfam" id="PF13844"/>
    </source>
</evidence>
<reference evidence="8 9" key="1">
    <citation type="submission" date="2019-06" db="EMBL/GenBank/DDBJ databases">
        <title>Lysobacter alkalisoli sp. nov. isolated from saline soil.</title>
        <authorList>
            <person name="Sun J.-Q."/>
            <person name="Xu L."/>
        </authorList>
    </citation>
    <scope>NUCLEOTIDE SEQUENCE [LARGE SCALE GENOMIC DNA]</scope>
    <source>
        <strain evidence="8 9">JCM 31130</strain>
    </source>
</reference>
<keyword evidence="3" id="KW-0808">Transferase</keyword>
<keyword evidence="2" id="KW-0328">Glycosyltransferase</keyword>
<evidence type="ECO:0000256" key="3">
    <source>
        <dbReference type="ARBA" id="ARBA00022679"/>
    </source>
</evidence>
<dbReference type="Gene3D" id="1.25.40.10">
    <property type="entry name" value="Tetratricopeptide repeat domain"/>
    <property type="match status" value="1"/>
</dbReference>
<dbReference type="Pfam" id="PF13844">
    <property type="entry name" value="Glyco_transf_41"/>
    <property type="match status" value="2"/>
</dbReference>
<keyword evidence="4" id="KW-0677">Repeat</keyword>
<dbReference type="SUPFAM" id="SSF53756">
    <property type="entry name" value="UDP-Glycosyltransferase/glycogen phosphorylase"/>
    <property type="match status" value="1"/>
</dbReference>
<evidence type="ECO:0000313" key="8">
    <source>
        <dbReference type="EMBL" id="TQD46669.1"/>
    </source>
</evidence>
<keyword evidence="5" id="KW-0802">TPR repeat</keyword>
<dbReference type="Gene3D" id="3.40.50.2000">
    <property type="entry name" value="Glycogen Phosphorylase B"/>
    <property type="match status" value="1"/>
</dbReference>
<dbReference type="OrthoDB" id="255821at2"/>
<evidence type="ECO:0000256" key="2">
    <source>
        <dbReference type="ARBA" id="ARBA00022676"/>
    </source>
</evidence>
<sequence>MWAARANRAPAPPAARRDATRRRRPGCVGTASAHGDWSTQGTETPSGPRRPGGDRLDRMDHQIVAQAHQLLRRGDVGAAIRQLAPALQASAPQPQSLRLLARLALHQQDTALASRALQTALAAWPDDAELHALSAAAAKIAGDPDALVGAARRAVALDPGEPLATALLTEALRDRLQVGEAIEVASAGLSRRPDDWGTRLARADALQFAGEAEAAERDARHAAGAGGSLQAVQMACSTLLYLDEPGPDVPADPSRPDAETVLARHRELSARMPPLLLPPPPGSGDAPGSRPLRVALLSPDLRRHPVGQFVEPLLAAWDRERIRPFCYNDGSPDAATARLRARCSDWRDIRGEHDMRVIQRLREDRIDVLVDLAGHTHGSRPQLLASRCVPRQFGYLGYLFDTGLDTCDGVIGDAFNLPPGTPSARRPLHVPGSFLCYTPPADAPAVAPGTARDGVVFGSFNHLAKLSPRTVALWSRTVLSLPGARLVLCALGLADPAIRTRIQARFAAAGLPADRLELRPPVTSGLPAFLAQYADVDIALDPLPFNGGTTTLQALWQGVPVLTLPGERMAARSGLSILAGAGLSEWVAEDEDDFVARACRLADDGRARAAWRRGLRDRLRDAGSCDAARFADRFAHLLEDAVTR</sequence>